<dbReference type="SMART" id="SM00421">
    <property type="entry name" value="HTH_LUXR"/>
    <property type="match status" value="1"/>
</dbReference>
<keyword evidence="3" id="KW-0472">Membrane</keyword>
<evidence type="ECO:0000256" key="2">
    <source>
        <dbReference type="SAM" id="Coils"/>
    </source>
</evidence>
<evidence type="ECO:0000313" key="7">
    <source>
        <dbReference type="Proteomes" id="UP001597476"/>
    </source>
</evidence>
<comment type="caution">
    <text evidence="6">The sequence shown here is derived from an EMBL/GenBank/DDBJ whole genome shotgun (WGS) entry which is preliminary data.</text>
</comment>
<organism evidence="6 7">
    <name type="scientific">Hyunsoonleella rubra</name>
    <dbReference type="NCBI Taxonomy" id="1737062"/>
    <lineage>
        <taxon>Bacteria</taxon>
        <taxon>Pseudomonadati</taxon>
        <taxon>Bacteroidota</taxon>
        <taxon>Flavobacteriia</taxon>
        <taxon>Flavobacteriales</taxon>
        <taxon>Flavobacteriaceae</taxon>
    </lineage>
</organism>
<feature type="chain" id="PRO_5047542069" evidence="4">
    <location>
        <begin position="21"/>
        <end position="617"/>
    </location>
</feature>
<dbReference type="InterPro" id="IPR019734">
    <property type="entry name" value="TPR_rpt"/>
</dbReference>
<dbReference type="InterPro" id="IPR016032">
    <property type="entry name" value="Sig_transdc_resp-reg_C-effctor"/>
</dbReference>
<evidence type="ECO:0000256" key="3">
    <source>
        <dbReference type="SAM" id="Phobius"/>
    </source>
</evidence>
<feature type="domain" description="HTH luxR-type" evidence="5">
    <location>
        <begin position="557"/>
        <end position="614"/>
    </location>
</feature>
<feature type="coiled-coil region" evidence="2">
    <location>
        <begin position="398"/>
        <end position="434"/>
    </location>
</feature>
<feature type="repeat" description="TPR" evidence="1">
    <location>
        <begin position="283"/>
        <end position="316"/>
    </location>
</feature>
<dbReference type="PANTHER" id="PTHR10098">
    <property type="entry name" value="RAPSYN-RELATED"/>
    <property type="match status" value="1"/>
</dbReference>
<keyword evidence="4" id="KW-0732">Signal</keyword>
<feature type="transmembrane region" description="Helical" evidence="3">
    <location>
        <begin position="439"/>
        <end position="459"/>
    </location>
</feature>
<accession>A0ABW5TD46</accession>
<evidence type="ECO:0000259" key="5">
    <source>
        <dbReference type="SMART" id="SM00421"/>
    </source>
</evidence>
<dbReference type="Gene3D" id="1.25.40.10">
    <property type="entry name" value="Tetratricopeptide repeat domain"/>
    <property type="match status" value="3"/>
</dbReference>
<dbReference type="EMBL" id="JBHULY010000034">
    <property type="protein sequence ID" value="MFD2727189.1"/>
    <property type="molecule type" value="Genomic_DNA"/>
</dbReference>
<dbReference type="Gene3D" id="1.10.10.10">
    <property type="entry name" value="Winged helix-like DNA-binding domain superfamily/Winged helix DNA-binding domain"/>
    <property type="match status" value="1"/>
</dbReference>
<keyword evidence="2" id="KW-0175">Coiled coil</keyword>
<evidence type="ECO:0000256" key="4">
    <source>
        <dbReference type="SAM" id="SignalP"/>
    </source>
</evidence>
<feature type="coiled-coil region" evidence="2">
    <location>
        <begin position="463"/>
        <end position="511"/>
    </location>
</feature>
<dbReference type="SUPFAM" id="SSF48452">
    <property type="entry name" value="TPR-like"/>
    <property type="match status" value="3"/>
</dbReference>
<keyword evidence="1" id="KW-0802">TPR repeat</keyword>
<sequence>MKPFSFPIFLCFLALNCLFAQNEKKADSLINAYKNQAEDTLKVSTIAALYNHFLYQDHKLAKQYADEELKLSKKLNYDEGIGTSLYHLGIYYNNIDEIDSAKYYYDASLKVFEKLNKQSSIANVNHGFAILEYSLGNFDSALDILDKNLIIYNKPPVDSSSLAVTHVLKGGIYRQLGKYKLAMNEALSALPIYDNLNEDIRRADALGMLAAVEFNLENFSQSIEYNSKALEIYQDNNDHLYSAQAMNDIGNTYYYLKDYPKAEEFLKNSLTLSEKIDSQDLIATSLGNLGKVYTKTDESEKAISNFNKSIEITQKTGNQYKTIESLNDLGIAYNSINRPKKAIPLFDRAIDMGKKIDARQNLRISFFNKSESQTQLKNYREAFDTYKQFTAISDSIFNSEKTKKIEELRTQYETEKKEQQILLQQNEIDILKKKEEIDMLYKVLLGFGLLLSLIGFYALRQKLKRSKAEKEKLNMDLDFKKKELTTHALHLAKKNEVLENLKQQAQEFKTSENSKRGFNKLIRTIDFDLKDDNNWENFSRYFEQVHKDFNTTVKKKFPEVTSNELRLMALLKMNLSSKEIANILNVSPEGIKKARYRLRKKLRITTEDSLQDLVLSL</sequence>
<dbReference type="PROSITE" id="PS50005">
    <property type="entry name" value="TPR"/>
    <property type="match status" value="3"/>
</dbReference>
<feature type="signal peptide" evidence="4">
    <location>
        <begin position="1"/>
        <end position="20"/>
    </location>
</feature>
<reference evidence="7" key="1">
    <citation type="journal article" date="2019" name="Int. J. Syst. Evol. Microbiol.">
        <title>The Global Catalogue of Microorganisms (GCM) 10K type strain sequencing project: providing services to taxonomists for standard genome sequencing and annotation.</title>
        <authorList>
            <consortium name="The Broad Institute Genomics Platform"/>
            <consortium name="The Broad Institute Genome Sequencing Center for Infectious Disease"/>
            <person name="Wu L."/>
            <person name="Ma J."/>
        </authorList>
    </citation>
    <scope>NUCLEOTIDE SEQUENCE [LARGE SCALE GENOMIC DNA]</scope>
    <source>
        <strain evidence="7">KCTC 42398</strain>
    </source>
</reference>
<dbReference type="SMART" id="SM00028">
    <property type="entry name" value="TPR"/>
    <property type="match status" value="8"/>
</dbReference>
<keyword evidence="3" id="KW-1133">Transmembrane helix</keyword>
<dbReference type="RefSeq" id="WP_380292809.1">
    <property type="nucleotide sequence ID" value="NZ_JBHULY010000034.1"/>
</dbReference>
<dbReference type="InterPro" id="IPR011990">
    <property type="entry name" value="TPR-like_helical_dom_sf"/>
</dbReference>
<protein>
    <submittedName>
        <fullName evidence="6">Tetratricopeptide repeat protein</fullName>
    </submittedName>
</protein>
<feature type="repeat" description="TPR" evidence="1">
    <location>
        <begin position="323"/>
        <end position="356"/>
    </location>
</feature>
<keyword evidence="7" id="KW-1185">Reference proteome</keyword>
<name>A0ABW5TD46_9FLAO</name>
<evidence type="ECO:0000313" key="6">
    <source>
        <dbReference type="EMBL" id="MFD2727189.1"/>
    </source>
</evidence>
<dbReference type="InterPro" id="IPR000792">
    <property type="entry name" value="Tscrpt_reg_LuxR_C"/>
</dbReference>
<dbReference type="SUPFAM" id="SSF46894">
    <property type="entry name" value="C-terminal effector domain of the bipartite response regulators"/>
    <property type="match status" value="1"/>
</dbReference>
<evidence type="ECO:0000256" key="1">
    <source>
        <dbReference type="PROSITE-ProRule" id="PRU00339"/>
    </source>
</evidence>
<proteinExistence type="predicted"/>
<feature type="repeat" description="TPR" evidence="1">
    <location>
        <begin position="243"/>
        <end position="276"/>
    </location>
</feature>
<dbReference type="Pfam" id="PF13424">
    <property type="entry name" value="TPR_12"/>
    <property type="match status" value="2"/>
</dbReference>
<dbReference type="Proteomes" id="UP001597476">
    <property type="component" value="Unassembled WGS sequence"/>
</dbReference>
<dbReference type="InterPro" id="IPR036388">
    <property type="entry name" value="WH-like_DNA-bd_sf"/>
</dbReference>
<keyword evidence="3" id="KW-0812">Transmembrane</keyword>
<gene>
    <name evidence="6" type="ORF">ACFSR8_13285</name>
</gene>